<dbReference type="RefSeq" id="WP_275567539.1">
    <property type="nucleotide sequence ID" value="NZ_JARGYC010000027.1"/>
</dbReference>
<dbReference type="Proteomes" id="UP001220964">
    <property type="component" value="Unassembled WGS sequence"/>
</dbReference>
<dbReference type="InterPro" id="IPR036259">
    <property type="entry name" value="MFS_trans_sf"/>
</dbReference>
<feature type="transmembrane region" description="Helical" evidence="6">
    <location>
        <begin position="78"/>
        <end position="96"/>
    </location>
</feature>
<evidence type="ECO:0000256" key="2">
    <source>
        <dbReference type="ARBA" id="ARBA00022475"/>
    </source>
</evidence>
<dbReference type="EMBL" id="JARGYC010000027">
    <property type="protein sequence ID" value="MDF0601399.1"/>
    <property type="molecule type" value="Genomic_DNA"/>
</dbReference>
<feature type="transmembrane region" description="Helical" evidence="6">
    <location>
        <begin position="363"/>
        <end position="381"/>
    </location>
</feature>
<protein>
    <submittedName>
        <fullName evidence="8">MFS transporter</fullName>
    </submittedName>
</protein>
<dbReference type="AlphaFoldDB" id="A0AAE3NS03"/>
<evidence type="ECO:0000256" key="3">
    <source>
        <dbReference type="ARBA" id="ARBA00022692"/>
    </source>
</evidence>
<proteinExistence type="predicted"/>
<evidence type="ECO:0000256" key="5">
    <source>
        <dbReference type="ARBA" id="ARBA00023136"/>
    </source>
</evidence>
<feature type="transmembrane region" description="Helical" evidence="6">
    <location>
        <begin position="246"/>
        <end position="268"/>
    </location>
</feature>
<evidence type="ECO:0000256" key="4">
    <source>
        <dbReference type="ARBA" id="ARBA00022989"/>
    </source>
</evidence>
<feature type="transmembrane region" description="Helical" evidence="6">
    <location>
        <begin position="275"/>
        <end position="294"/>
    </location>
</feature>
<dbReference type="PANTHER" id="PTHR43124:SF3">
    <property type="entry name" value="CHLORAMPHENICOL EFFLUX PUMP RV0191"/>
    <property type="match status" value="1"/>
</dbReference>
<gene>
    <name evidence="8" type="ORF">P1J78_11705</name>
</gene>
<feature type="domain" description="Major facilitator superfamily (MFS) profile" evidence="7">
    <location>
        <begin position="12"/>
        <end position="386"/>
    </location>
</feature>
<dbReference type="SUPFAM" id="SSF103473">
    <property type="entry name" value="MFS general substrate transporter"/>
    <property type="match status" value="1"/>
</dbReference>
<evidence type="ECO:0000313" key="8">
    <source>
        <dbReference type="EMBL" id="MDF0601399.1"/>
    </source>
</evidence>
<evidence type="ECO:0000313" key="9">
    <source>
        <dbReference type="Proteomes" id="UP001220964"/>
    </source>
</evidence>
<dbReference type="Pfam" id="PF07690">
    <property type="entry name" value="MFS_1"/>
    <property type="match status" value="1"/>
</dbReference>
<dbReference type="PROSITE" id="PS50850">
    <property type="entry name" value="MFS"/>
    <property type="match status" value="1"/>
</dbReference>
<feature type="transmembrane region" description="Helical" evidence="6">
    <location>
        <begin position="102"/>
        <end position="125"/>
    </location>
</feature>
<comment type="subcellular location">
    <subcellularLocation>
        <location evidence="1">Cell membrane</location>
        <topology evidence="1">Multi-pass membrane protein</topology>
    </subcellularLocation>
</comment>
<accession>A0AAE3NS03</accession>
<keyword evidence="2" id="KW-1003">Cell membrane</keyword>
<keyword evidence="4 6" id="KW-1133">Transmembrane helix</keyword>
<feature type="transmembrane region" description="Helical" evidence="6">
    <location>
        <begin position="46"/>
        <end position="71"/>
    </location>
</feature>
<evidence type="ECO:0000256" key="6">
    <source>
        <dbReference type="SAM" id="Phobius"/>
    </source>
</evidence>
<comment type="caution">
    <text evidence="8">The sequence shown here is derived from an EMBL/GenBank/DDBJ whole genome shotgun (WGS) entry which is preliminary data.</text>
</comment>
<reference evidence="8" key="1">
    <citation type="submission" date="2023-03" db="EMBL/GenBank/DDBJ databases">
        <title>Multiphase analysis and comparison of six strains from genera Psychromarinibacter, Lutimaribacter, and Maritimibacter, including a novel species: Psychromarinibacter sediminicola sp. nov.</title>
        <authorList>
            <person name="Wang Y.-H."/>
            <person name="Ye M.-Q."/>
            <person name="Du Z.-J."/>
        </authorList>
    </citation>
    <scope>NUCLEOTIDE SEQUENCE</scope>
    <source>
        <strain evidence="8">C21-152</strain>
    </source>
</reference>
<feature type="transmembrane region" description="Helical" evidence="6">
    <location>
        <begin position="214"/>
        <end position="240"/>
    </location>
</feature>
<dbReference type="GO" id="GO:0022857">
    <property type="term" value="F:transmembrane transporter activity"/>
    <property type="evidence" value="ECO:0007669"/>
    <property type="project" value="InterPro"/>
</dbReference>
<feature type="transmembrane region" description="Helical" evidence="6">
    <location>
        <begin position="137"/>
        <end position="156"/>
    </location>
</feature>
<name>A0AAE3NS03_9RHOB</name>
<sequence length="390" mass="40449">MAAETQRTDWRLVLLIWAAGLGAAAQYGKISVIFDRLPEVYPQAGAALGFAVSFVGFLGIVLGVVAGVLVARIGYRRALLAALITGAAVSAVQSLFPPMPVFLALRVVEGAAHLAIVVAGPTMVAQITAEADRGLALTLWGTFFGVAFAILAWAGVPFAHWVGLPALMLAHAAYMALMAAVLWPILPRVTSRPAAAPRLADLARAHRRIYLSPFIGAPAYGWVFYTACFVAVLTVIPPYLPDHIRAFTVGAMPLMSILSSLTLGVWLLRHIEAVQVVMLGFAACAALCVLLAVFPGAPVLALALGAGLGLVQGASFAAVPQLNLALDDRALANGGLAQAGNLGNTLGTPLMVGVIALGGYGGLMTALGLLFCAGGAVHVGLRRRRLRQIA</sequence>
<dbReference type="InterPro" id="IPR011701">
    <property type="entry name" value="MFS"/>
</dbReference>
<dbReference type="PANTHER" id="PTHR43124">
    <property type="entry name" value="PURINE EFFLUX PUMP PBUE"/>
    <property type="match status" value="1"/>
</dbReference>
<keyword evidence="9" id="KW-1185">Reference proteome</keyword>
<dbReference type="InterPro" id="IPR020846">
    <property type="entry name" value="MFS_dom"/>
</dbReference>
<dbReference type="InterPro" id="IPR050189">
    <property type="entry name" value="MFS_Efflux_Transporters"/>
</dbReference>
<dbReference type="Gene3D" id="1.20.1250.20">
    <property type="entry name" value="MFS general substrate transporter like domains"/>
    <property type="match status" value="1"/>
</dbReference>
<dbReference type="GO" id="GO:0005886">
    <property type="term" value="C:plasma membrane"/>
    <property type="evidence" value="ECO:0007669"/>
    <property type="project" value="UniProtKB-SubCell"/>
</dbReference>
<feature type="transmembrane region" description="Helical" evidence="6">
    <location>
        <begin position="12"/>
        <end position="34"/>
    </location>
</feature>
<evidence type="ECO:0000256" key="1">
    <source>
        <dbReference type="ARBA" id="ARBA00004651"/>
    </source>
</evidence>
<evidence type="ECO:0000259" key="7">
    <source>
        <dbReference type="PROSITE" id="PS50850"/>
    </source>
</evidence>
<keyword evidence="5 6" id="KW-0472">Membrane</keyword>
<keyword evidence="3 6" id="KW-0812">Transmembrane</keyword>
<feature type="transmembrane region" description="Helical" evidence="6">
    <location>
        <begin position="162"/>
        <end position="183"/>
    </location>
</feature>
<organism evidence="8 9">
    <name type="scientific">Psychromarinibacter sediminicola</name>
    <dbReference type="NCBI Taxonomy" id="3033385"/>
    <lineage>
        <taxon>Bacteria</taxon>
        <taxon>Pseudomonadati</taxon>
        <taxon>Pseudomonadota</taxon>
        <taxon>Alphaproteobacteria</taxon>
        <taxon>Rhodobacterales</taxon>
        <taxon>Paracoccaceae</taxon>
        <taxon>Psychromarinibacter</taxon>
    </lineage>
</organism>